<name>E3HSN6_ACHXA</name>
<dbReference type="EMBL" id="CP002287">
    <property type="protein sequence ID" value="ADP17353.1"/>
    <property type="molecule type" value="Genomic_DNA"/>
</dbReference>
<gene>
    <name evidence="2" type="ordered locus">AXYL_04033</name>
</gene>
<sequence length="224" mass="24913">MSLAEETQNKKRRNLMVTTLAVIIAAFLGLRFPIISAVLPTTTDPADVAWKFWTVPAVLILYQVWRWSTDSATKEEYGRVGQVQMSNYEAVAKRHLVIAVRRSLCRQRTSYDIRITSELPDGDDWSWRKATLKAAPYIAGRPLPISDTGQAFIEFTVRSQDTLRHATSSFGVVYQAGRGAAFLFHAQAAALTLWQSPDCQDVAVPWLLAPIALGICVFKVAALT</sequence>
<dbReference type="HOGENOM" id="CLU_1232834_0_0_4"/>
<keyword evidence="1" id="KW-1133">Transmembrane helix</keyword>
<feature type="transmembrane region" description="Helical" evidence="1">
    <location>
        <begin position="15"/>
        <end position="36"/>
    </location>
</feature>
<proteinExistence type="predicted"/>
<dbReference type="Proteomes" id="UP000006876">
    <property type="component" value="Chromosome"/>
</dbReference>
<accession>E3HSN6</accession>
<dbReference type="AlphaFoldDB" id="E3HSN6"/>
<reference evidence="2 3" key="1">
    <citation type="journal article" date="2011" name="J. Bacteriol.">
        <title>Complete genome sequence of the haloaromatic acid-degrading bacterium Achromobacter xylosoxidans A8.</title>
        <authorList>
            <person name="Strnad H."/>
            <person name="Ridl J."/>
            <person name="Paces J."/>
            <person name="Kolar M."/>
            <person name="Vlcek C."/>
            <person name="Paces V."/>
        </authorList>
    </citation>
    <scope>NUCLEOTIDE SEQUENCE [LARGE SCALE GENOMIC DNA]</scope>
    <source>
        <strain evidence="2 3">A8</strain>
    </source>
</reference>
<evidence type="ECO:0000313" key="3">
    <source>
        <dbReference type="Proteomes" id="UP000006876"/>
    </source>
</evidence>
<evidence type="ECO:0000256" key="1">
    <source>
        <dbReference type="SAM" id="Phobius"/>
    </source>
</evidence>
<keyword evidence="1" id="KW-0812">Transmembrane</keyword>
<organism evidence="2 3">
    <name type="scientific">Achromobacter xylosoxidans (strain A8)</name>
    <dbReference type="NCBI Taxonomy" id="762376"/>
    <lineage>
        <taxon>Bacteria</taxon>
        <taxon>Pseudomonadati</taxon>
        <taxon>Pseudomonadota</taxon>
        <taxon>Betaproteobacteria</taxon>
        <taxon>Burkholderiales</taxon>
        <taxon>Alcaligenaceae</taxon>
        <taxon>Achromobacter</taxon>
    </lineage>
</organism>
<evidence type="ECO:0000313" key="2">
    <source>
        <dbReference type="EMBL" id="ADP17353.1"/>
    </source>
</evidence>
<protein>
    <submittedName>
        <fullName evidence="2">Uncharacterized protein</fullName>
    </submittedName>
</protein>
<dbReference type="KEGG" id="axy:AXYL_04033"/>
<keyword evidence="1" id="KW-0472">Membrane</keyword>
<dbReference type="RefSeq" id="WP_013394664.1">
    <property type="nucleotide sequence ID" value="NC_014640.1"/>
</dbReference>